<gene>
    <name evidence="1" type="ORF">B0H17DRAFT_882881</name>
</gene>
<dbReference type="GO" id="GO:0004252">
    <property type="term" value="F:serine-type endopeptidase activity"/>
    <property type="evidence" value="ECO:0007669"/>
    <property type="project" value="InterPro"/>
</dbReference>
<proteinExistence type="predicted"/>
<dbReference type="EMBL" id="JARKIE010000009">
    <property type="protein sequence ID" value="KAJ7704909.1"/>
    <property type="molecule type" value="Genomic_DNA"/>
</dbReference>
<comment type="caution">
    <text evidence="1">The sequence shown here is derived from an EMBL/GenBank/DDBJ whole genome shotgun (WGS) entry which is preliminary data.</text>
</comment>
<name>A0AAD7GTM8_MYCRO</name>
<dbReference type="InterPro" id="IPR036852">
    <property type="entry name" value="Peptidase_S8/S53_dom_sf"/>
</dbReference>
<evidence type="ECO:0000313" key="1">
    <source>
        <dbReference type="EMBL" id="KAJ7704909.1"/>
    </source>
</evidence>
<protein>
    <recommendedName>
        <fullName evidence="3">Peptidase S53 domain-containing protein</fullName>
    </recommendedName>
</protein>
<dbReference type="InterPro" id="IPR050819">
    <property type="entry name" value="Tripeptidyl-peptidase_I"/>
</dbReference>
<keyword evidence="2" id="KW-1185">Reference proteome</keyword>
<dbReference type="GO" id="GO:0006508">
    <property type="term" value="P:proteolysis"/>
    <property type="evidence" value="ECO:0007669"/>
    <property type="project" value="InterPro"/>
</dbReference>
<feature type="non-terminal residue" evidence="1">
    <location>
        <position position="1"/>
    </location>
</feature>
<dbReference type="PANTHER" id="PTHR14218:SF15">
    <property type="entry name" value="TRIPEPTIDYL-PEPTIDASE 1"/>
    <property type="match status" value="1"/>
</dbReference>
<dbReference type="Proteomes" id="UP001221757">
    <property type="component" value="Unassembled WGS sequence"/>
</dbReference>
<dbReference type="Gene3D" id="3.40.50.200">
    <property type="entry name" value="Peptidase S8/S53 domain"/>
    <property type="match status" value="1"/>
</dbReference>
<evidence type="ECO:0008006" key="3">
    <source>
        <dbReference type="Google" id="ProtNLM"/>
    </source>
</evidence>
<dbReference type="GO" id="GO:0008240">
    <property type="term" value="F:tripeptidyl-peptidase activity"/>
    <property type="evidence" value="ECO:0007669"/>
    <property type="project" value="TreeGrafter"/>
</dbReference>
<dbReference type="PANTHER" id="PTHR14218">
    <property type="entry name" value="PROTEASE S8 TRIPEPTIDYL PEPTIDASE I CLN2"/>
    <property type="match status" value="1"/>
</dbReference>
<organism evidence="1 2">
    <name type="scientific">Mycena rosella</name>
    <name type="common">Pink bonnet</name>
    <name type="synonym">Agaricus rosellus</name>
    <dbReference type="NCBI Taxonomy" id="1033263"/>
    <lineage>
        <taxon>Eukaryota</taxon>
        <taxon>Fungi</taxon>
        <taxon>Dikarya</taxon>
        <taxon>Basidiomycota</taxon>
        <taxon>Agaricomycotina</taxon>
        <taxon>Agaricomycetes</taxon>
        <taxon>Agaricomycetidae</taxon>
        <taxon>Agaricales</taxon>
        <taxon>Marasmiineae</taxon>
        <taxon>Mycenaceae</taxon>
        <taxon>Mycena</taxon>
    </lineage>
</organism>
<sequence>SFIALLNDQLTPAGNAPLRVLNPWLYANPSMLNDVTTGNNPGCAAKAGWDPVT</sequence>
<accession>A0AAD7GTM8</accession>
<feature type="non-terminal residue" evidence="1">
    <location>
        <position position="53"/>
    </location>
</feature>
<reference evidence="1" key="1">
    <citation type="submission" date="2023-03" db="EMBL/GenBank/DDBJ databases">
        <title>Massive genome expansion in bonnet fungi (Mycena s.s.) driven by repeated elements and novel gene families across ecological guilds.</title>
        <authorList>
            <consortium name="Lawrence Berkeley National Laboratory"/>
            <person name="Harder C.B."/>
            <person name="Miyauchi S."/>
            <person name="Viragh M."/>
            <person name="Kuo A."/>
            <person name="Thoen E."/>
            <person name="Andreopoulos B."/>
            <person name="Lu D."/>
            <person name="Skrede I."/>
            <person name="Drula E."/>
            <person name="Henrissat B."/>
            <person name="Morin E."/>
            <person name="Kohler A."/>
            <person name="Barry K."/>
            <person name="LaButti K."/>
            <person name="Morin E."/>
            <person name="Salamov A."/>
            <person name="Lipzen A."/>
            <person name="Mereny Z."/>
            <person name="Hegedus B."/>
            <person name="Baldrian P."/>
            <person name="Stursova M."/>
            <person name="Weitz H."/>
            <person name="Taylor A."/>
            <person name="Grigoriev I.V."/>
            <person name="Nagy L.G."/>
            <person name="Martin F."/>
            <person name="Kauserud H."/>
        </authorList>
    </citation>
    <scope>NUCLEOTIDE SEQUENCE</scope>
    <source>
        <strain evidence="1">CBHHK067</strain>
    </source>
</reference>
<dbReference type="AlphaFoldDB" id="A0AAD7GTM8"/>
<evidence type="ECO:0000313" key="2">
    <source>
        <dbReference type="Proteomes" id="UP001221757"/>
    </source>
</evidence>